<dbReference type="Proteomes" id="UP000266723">
    <property type="component" value="Unassembled WGS sequence"/>
</dbReference>
<evidence type="ECO:0000313" key="3">
    <source>
        <dbReference type="Proteomes" id="UP000266723"/>
    </source>
</evidence>
<keyword evidence="3" id="KW-1185">Reference proteome</keyword>
<evidence type="ECO:0000313" key="2">
    <source>
        <dbReference type="EMBL" id="KAF3609854.1"/>
    </source>
</evidence>
<accession>A0ABQ7F249</accession>
<evidence type="ECO:0000256" key="1">
    <source>
        <dbReference type="SAM" id="MobiDB-lite"/>
    </source>
</evidence>
<gene>
    <name evidence="2" type="ORF">DY000_02047905</name>
</gene>
<feature type="compositionally biased region" description="Polar residues" evidence="1">
    <location>
        <begin position="17"/>
        <end position="26"/>
    </location>
</feature>
<proteinExistence type="predicted"/>
<dbReference type="EMBL" id="QGKV02000297">
    <property type="protein sequence ID" value="KAF3609854.1"/>
    <property type="molecule type" value="Genomic_DNA"/>
</dbReference>
<organism evidence="2 3">
    <name type="scientific">Brassica cretica</name>
    <name type="common">Mustard</name>
    <dbReference type="NCBI Taxonomy" id="69181"/>
    <lineage>
        <taxon>Eukaryota</taxon>
        <taxon>Viridiplantae</taxon>
        <taxon>Streptophyta</taxon>
        <taxon>Embryophyta</taxon>
        <taxon>Tracheophyta</taxon>
        <taxon>Spermatophyta</taxon>
        <taxon>Magnoliopsida</taxon>
        <taxon>eudicotyledons</taxon>
        <taxon>Gunneridae</taxon>
        <taxon>Pentapetalae</taxon>
        <taxon>rosids</taxon>
        <taxon>malvids</taxon>
        <taxon>Brassicales</taxon>
        <taxon>Brassicaceae</taxon>
        <taxon>Brassiceae</taxon>
        <taxon>Brassica</taxon>
    </lineage>
</organism>
<sequence>MKKLRGVWESMVRPSVQGRTGRTSSTIKHRPRLTLPCPSNTVTKEKLLWGLTEKGSDR</sequence>
<protein>
    <submittedName>
        <fullName evidence="2">Uncharacterized protein</fullName>
    </submittedName>
</protein>
<feature type="region of interest" description="Disordered" evidence="1">
    <location>
        <begin position="1"/>
        <end position="39"/>
    </location>
</feature>
<reference evidence="2 3" key="1">
    <citation type="journal article" date="2020" name="BMC Genomics">
        <title>Intraspecific diversification of the crop wild relative Brassica cretica Lam. using demographic model selection.</title>
        <authorList>
            <person name="Kioukis A."/>
            <person name="Michalopoulou V.A."/>
            <person name="Briers L."/>
            <person name="Pirintsos S."/>
            <person name="Studholme D.J."/>
            <person name="Pavlidis P."/>
            <person name="Sarris P.F."/>
        </authorList>
    </citation>
    <scope>NUCLEOTIDE SEQUENCE [LARGE SCALE GENOMIC DNA]</scope>
    <source>
        <strain evidence="3">cv. PFS-1207/04</strain>
    </source>
</reference>
<name>A0ABQ7F249_BRACR</name>
<comment type="caution">
    <text evidence="2">The sequence shown here is derived from an EMBL/GenBank/DDBJ whole genome shotgun (WGS) entry which is preliminary data.</text>
</comment>